<organism evidence="1 2">
    <name type="scientific">Vespula maculifrons</name>
    <name type="common">Eastern yellow jacket</name>
    <name type="synonym">Wasp</name>
    <dbReference type="NCBI Taxonomy" id="7453"/>
    <lineage>
        <taxon>Eukaryota</taxon>
        <taxon>Metazoa</taxon>
        <taxon>Ecdysozoa</taxon>
        <taxon>Arthropoda</taxon>
        <taxon>Hexapoda</taxon>
        <taxon>Insecta</taxon>
        <taxon>Pterygota</taxon>
        <taxon>Neoptera</taxon>
        <taxon>Endopterygota</taxon>
        <taxon>Hymenoptera</taxon>
        <taxon>Apocrita</taxon>
        <taxon>Aculeata</taxon>
        <taxon>Vespoidea</taxon>
        <taxon>Vespidae</taxon>
        <taxon>Vespinae</taxon>
        <taxon>Vespula</taxon>
    </lineage>
</organism>
<comment type="caution">
    <text evidence="1">The sequence shown here is derived from an EMBL/GenBank/DDBJ whole genome shotgun (WGS) entry which is preliminary data.</text>
</comment>
<protein>
    <submittedName>
        <fullName evidence="1">Uncharacterized protein</fullName>
    </submittedName>
</protein>
<name>A0ABD2AN89_VESMC</name>
<accession>A0ABD2AN89</accession>
<keyword evidence="2" id="KW-1185">Reference proteome</keyword>
<dbReference type="EMBL" id="JAYRBN010000116">
    <property type="protein sequence ID" value="KAL2722086.1"/>
    <property type="molecule type" value="Genomic_DNA"/>
</dbReference>
<dbReference type="Proteomes" id="UP001607303">
    <property type="component" value="Unassembled WGS sequence"/>
</dbReference>
<dbReference type="AlphaFoldDB" id="A0ABD2AN89"/>
<sequence length="111" mass="13049">MDTLFEVNINSHEPFQFERKGQNKLFVRNKFLKKQYPGKEDGCGFIFEDTVTLARQRKRMDAKKEEKKEIAYSKSNTLFKTIKSLKRFKRLGVSVFSHLPNLPSSCRKSID</sequence>
<evidence type="ECO:0000313" key="1">
    <source>
        <dbReference type="EMBL" id="KAL2722086.1"/>
    </source>
</evidence>
<reference evidence="1 2" key="1">
    <citation type="journal article" date="2024" name="Ann. Entomol. Soc. Am.">
        <title>Genomic analyses of the southern and eastern yellowjacket wasps (Hymenoptera: Vespidae) reveal evolutionary signatures of social life.</title>
        <authorList>
            <person name="Catto M.A."/>
            <person name="Caine P.B."/>
            <person name="Orr S.E."/>
            <person name="Hunt B.G."/>
            <person name="Goodisman M.A.D."/>
        </authorList>
    </citation>
    <scope>NUCLEOTIDE SEQUENCE [LARGE SCALE GENOMIC DNA]</scope>
    <source>
        <strain evidence="1">232</strain>
        <tissue evidence="1">Head and thorax</tissue>
    </source>
</reference>
<evidence type="ECO:0000313" key="2">
    <source>
        <dbReference type="Proteomes" id="UP001607303"/>
    </source>
</evidence>
<proteinExistence type="predicted"/>
<gene>
    <name evidence="1" type="ORF">V1477_020906</name>
</gene>